<dbReference type="AlphaFoldDB" id="A0A3D4VDS1"/>
<organism evidence="2 3">
    <name type="scientific">Gemmatimonas aurantiaca</name>
    <dbReference type="NCBI Taxonomy" id="173480"/>
    <lineage>
        <taxon>Bacteria</taxon>
        <taxon>Pseudomonadati</taxon>
        <taxon>Gemmatimonadota</taxon>
        <taxon>Gemmatimonadia</taxon>
        <taxon>Gemmatimonadales</taxon>
        <taxon>Gemmatimonadaceae</taxon>
        <taxon>Gemmatimonas</taxon>
    </lineage>
</organism>
<dbReference type="Proteomes" id="UP000264071">
    <property type="component" value="Unassembled WGS sequence"/>
</dbReference>
<proteinExistence type="predicted"/>
<comment type="caution">
    <text evidence="2">The sequence shown here is derived from an EMBL/GenBank/DDBJ whole genome shotgun (WGS) entry which is preliminary data.</text>
</comment>
<protein>
    <recommendedName>
        <fullName evidence="4">Lipoprotein</fullName>
    </recommendedName>
</protein>
<sequence length="143" mass="15026">MKTRYLLSLALVGATLSACATSTGVDSLADGAKNSPNDNGQIVAGTVEVKATRPNLTLRNTTEAVIGYMVVDSEMATVALYPPCDERCPQIVQGASATVPYPSIAGYTNTSKAAIVMWWTYRRGADGVLRPDTGGVQTARVTL</sequence>
<gene>
    <name evidence="2" type="ORF">DGD08_17320</name>
</gene>
<reference evidence="2 3" key="1">
    <citation type="journal article" date="2018" name="Nat. Biotechnol.">
        <title>A standardized bacterial taxonomy based on genome phylogeny substantially revises the tree of life.</title>
        <authorList>
            <person name="Parks D.H."/>
            <person name="Chuvochina M."/>
            <person name="Waite D.W."/>
            <person name="Rinke C."/>
            <person name="Skarshewski A."/>
            <person name="Chaumeil P.A."/>
            <person name="Hugenholtz P."/>
        </authorList>
    </citation>
    <scope>NUCLEOTIDE SEQUENCE [LARGE SCALE GENOMIC DNA]</scope>
    <source>
        <strain evidence="2">UBA8844</strain>
    </source>
</reference>
<evidence type="ECO:0000313" key="2">
    <source>
        <dbReference type="EMBL" id="HCT58964.1"/>
    </source>
</evidence>
<name>A0A3D4VDS1_9BACT</name>
<evidence type="ECO:0008006" key="4">
    <source>
        <dbReference type="Google" id="ProtNLM"/>
    </source>
</evidence>
<evidence type="ECO:0000313" key="3">
    <source>
        <dbReference type="Proteomes" id="UP000264071"/>
    </source>
</evidence>
<feature type="signal peptide" evidence="1">
    <location>
        <begin position="1"/>
        <end position="20"/>
    </location>
</feature>
<dbReference type="EMBL" id="DPIY01000012">
    <property type="protein sequence ID" value="HCT58964.1"/>
    <property type="molecule type" value="Genomic_DNA"/>
</dbReference>
<feature type="chain" id="PRO_5017771597" description="Lipoprotein" evidence="1">
    <location>
        <begin position="21"/>
        <end position="143"/>
    </location>
</feature>
<evidence type="ECO:0000256" key="1">
    <source>
        <dbReference type="SAM" id="SignalP"/>
    </source>
</evidence>
<accession>A0A3D4VDS1</accession>
<keyword evidence="1" id="KW-0732">Signal</keyword>
<dbReference type="PROSITE" id="PS51257">
    <property type="entry name" value="PROKAR_LIPOPROTEIN"/>
    <property type="match status" value="1"/>
</dbReference>